<dbReference type="GO" id="GO:0016747">
    <property type="term" value="F:acyltransferase activity, transferring groups other than amino-acyl groups"/>
    <property type="evidence" value="ECO:0007669"/>
    <property type="project" value="InterPro"/>
</dbReference>
<dbReference type="OrthoDB" id="7651332at2"/>
<organism evidence="4 5">
    <name type="scientific">Yoonia litorea</name>
    <dbReference type="NCBI Taxonomy" id="1123755"/>
    <lineage>
        <taxon>Bacteria</taxon>
        <taxon>Pseudomonadati</taxon>
        <taxon>Pseudomonadota</taxon>
        <taxon>Alphaproteobacteria</taxon>
        <taxon>Rhodobacterales</taxon>
        <taxon>Paracoccaceae</taxon>
        <taxon>Yoonia</taxon>
    </lineage>
</organism>
<dbReference type="STRING" id="1123755.SAMN05444714_0502"/>
<evidence type="ECO:0000256" key="1">
    <source>
        <dbReference type="ARBA" id="ARBA00022679"/>
    </source>
</evidence>
<keyword evidence="5" id="KW-1185">Reference proteome</keyword>
<dbReference type="Proteomes" id="UP000198926">
    <property type="component" value="Unassembled WGS sequence"/>
</dbReference>
<protein>
    <submittedName>
        <fullName evidence="4">Ribosomal protein S18 acetylase RimI</fullName>
    </submittedName>
</protein>
<evidence type="ECO:0000313" key="4">
    <source>
        <dbReference type="EMBL" id="SFS02304.1"/>
    </source>
</evidence>
<dbReference type="CDD" id="cd04301">
    <property type="entry name" value="NAT_SF"/>
    <property type="match status" value="1"/>
</dbReference>
<name>A0A1I6LFR0_9RHOB</name>
<evidence type="ECO:0000256" key="2">
    <source>
        <dbReference type="ARBA" id="ARBA00023315"/>
    </source>
</evidence>
<dbReference type="EMBL" id="FOZM01000001">
    <property type="protein sequence ID" value="SFS02304.1"/>
    <property type="molecule type" value="Genomic_DNA"/>
</dbReference>
<sequence>MTENITITPASPRDLTRILALIRDLSAFHGDEAAVTLEQLQQIFFGDQAQGKAFVARAGQEVVGYAGIMRWTVIHSGKPRLDIQHLYIAENRRNRGIGKALIMAARDYAIASGAKGISIGTDPRNASAQAAYRAMGLEELTDIGPRFWIAAEV</sequence>
<dbReference type="Pfam" id="PF00583">
    <property type="entry name" value="Acetyltransf_1"/>
    <property type="match status" value="1"/>
</dbReference>
<accession>A0A1I6LFR0</accession>
<dbReference type="InterPro" id="IPR050832">
    <property type="entry name" value="Bact_Acetyltransf"/>
</dbReference>
<dbReference type="PROSITE" id="PS51186">
    <property type="entry name" value="GNAT"/>
    <property type="match status" value="1"/>
</dbReference>
<dbReference type="RefSeq" id="WP_090203560.1">
    <property type="nucleotide sequence ID" value="NZ_FOZM01000001.1"/>
</dbReference>
<evidence type="ECO:0000313" key="5">
    <source>
        <dbReference type="Proteomes" id="UP000198926"/>
    </source>
</evidence>
<dbReference type="SUPFAM" id="SSF55729">
    <property type="entry name" value="Acyl-CoA N-acyltransferases (Nat)"/>
    <property type="match status" value="1"/>
</dbReference>
<dbReference type="InterPro" id="IPR016181">
    <property type="entry name" value="Acyl_CoA_acyltransferase"/>
</dbReference>
<dbReference type="AlphaFoldDB" id="A0A1I6LFR0"/>
<feature type="domain" description="N-acetyltransferase" evidence="3">
    <location>
        <begin position="5"/>
        <end position="153"/>
    </location>
</feature>
<dbReference type="Gene3D" id="3.40.630.30">
    <property type="match status" value="1"/>
</dbReference>
<reference evidence="4 5" key="1">
    <citation type="submission" date="2016-10" db="EMBL/GenBank/DDBJ databases">
        <authorList>
            <person name="de Groot N.N."/>
        </authorList>
    </citation>
    <scope>NUCLEOTIDE SEQUENCE [LARGE SCALE GENOMIC DNA]</scope>
    <source>
        <strain evidence="4 5">DSM 29433</strain>
    </source>
</reference>
<dbReference type="GO" id="GO:0005840">
    <property type="term" value="C:ribosome"/>
    <property type="evidence" value="ECO:0007669"/>
    <property type="project" value="UniProtKB-KW"/>
</dbReference>
<proteinExistence type="predicted"/>
<dbReference type="PANTHER" id="PTHR43877">
    <property type="entry name" value="AMINOALKYLPHOSPHONATE N-ACETYLTRANSFERASE-RELATED-RELATED"/>
    <property type="match status" value="1"/>
</dbReference>
<keyword evidence="2" id="KW-0012">Acyltransferase</keyword>
<gene>
    <name evidence="4" type="ORF">SAMN05444714_0502</name>
</gene>
<keyword evidence="4" id="KW-0687">Ribonucleoprotein</keyword>
<keyword evidence="4" id="KW-0689">Ribosomal protein</keyword>
<keyword evidence="1" id="KW-0808">Transferase</keyword>
<dbReference type="InterPro" id="IPR000182">
    <property type="entry name" value="GNAT_dom"/>
</dbReference>
<evidence type="ECO:0000259" key="3">
    <source>
        <dbReference type="PROSITE" id="PS51186"/>
    </source>
</evidence>